<keyword evidence="4" id="KW-1185">Reference proteome</keyword>
<dbReference type="GO" id="GO:0000724">
    <property type="term" value="P:double-strand break repair via homologous recombination"/>
    <property type="evidence" value="ECO:0007669"/>
    <property type="project" value="TreeGrafter"/>
</dbReference>
<dbReference type="InterPro" id="IPR034998">
    <property type="entry name" value="ANKLE1"/>
</dbReference>
<evidence type="ECO:0000259" key="2">
    <source>
        <dbReference type="PROSITE" id="PS50954"/>
    </source>
</evidence>
<dbReference type="GO" id="GO:0000712">
    <property type="term" value="P:resolution of meiotic recombination intermediates"/>
    <property type="evidence" value="ECO:0007669"/>
    <property type="project" value="TreeGrafter"/>
</dbReference>
<dbReference type="GO" id="GO:0004520">
    <property type="term" value="F:DNA endonuclease activity"/>
    <property type="evidence" value="ECO:0007669"/>
    <property type="project" value="TreeGrafter"/>
</dbReference>
<dbReference type="AlphaFoldDB" id="A0A6A4VHE5"/>
<evidence type="ECO:0000313" key="4">
    <source>
        <dbReference type="Proteomes" id="UP000440578"/>
    </source>
</evidence>
<dbReference type="Proteomes" id="UP000440578">
    <property type="component" value="Unassembled WGS sequence"/>
</dbReference>
<dbReference type="Pfam" id="PF03020">
    <property type="entry name" value="LEM"/>
    <property type="match status" value="1"/>
</dbReference>
<evidence type="ECO:0000313" key="3">
    <source>
        <dbReference type="EMBL" id="KAF0288871.1"/>
    </source>
</evidence>
<dbReference type="PANTHER" id="PTHR46427">
    <property type="entry name" value="ANKYRIN REPEAT AND LEM DOMAIN-CONTAINING PROTEIN 1"/>
    <property type="match status" value="1"/>
</dbReference>
<dbReference type="PANTHER" id="PTHR46427:SF1">
    <property type="entry name" value="ANKYRIN REPEAT AND LEM DOMAIN-CONTAINING PROTEIN 1"/>
    <property type="match status" value="1"/>
</dbReference>
<feature type="region of interest" description="Disordered" evidence="1">
    <location>
        <begin position="1"/>
        <end position="48"/>
    </location>
</feature>
<evidence type="ECO:0000256" key="1">
    <source>
        <dbReference type="SAM" id="MobiDB-lite"/>
    </source>
</evidence>
<dbReference type="PROSITE" id="PS50954">
    <property type="entry name" value="LEM"/>
    <property type="match status" value="1"/>
</dbReference>
<sequence length="305" mass="32394">MVLLTAGTGRSRRRGSGGCGGYGGHELSALPEDSGRGVAPRSPLADDAGSVVSRWSDFVSDDEEYMTAEEGGSVGPPPTVALRRRLCELGDDPGPVTSSTVELYRRRLARLEARTAHFSPELDAALAGAAPPPAPALEGDAFGPTGAAVTRRSCFNYLLLDPRVTGRRPAGAQLSLAAFAAAVFYVGKGQQSRPLCHLREAAEAGPAGSAKVAHIRAIWRTGAGVAVLSVFHHRPNAEALTREAAMIDALGLRNLTNVRRGDYYGAAKAWPAERRRRLGVALLHRAWRIYGAEGETQLRPEDLGR</sequence>
<dbReference type="InterPro" id="IPR011015">
    <property type="entry name" value="LEM/LEM-like_dom_sf"/>
</dbReference>
<dbReference type="OrthoDB" id="1601181at2759"/>
<accession>A0A6A4VHE5</accession>
<reference evidence="3 4" key="1">
    <citation type="submission" date="2019-07" db="EMBL/GenBank/DDBJ databases">
        <title>Draft genome assembly of a fouling barnacle, Amphibalanus amphitrite (Darwin, 1854): The first reference genome for Thecostraca.</title>
        <authorList>
            <person name="Kim W."/>
        </authorList>
    </citation>
    <scope>NUCLEOTIDE SEQUENCE [LARGE SCALE GENOMIC DNA]</scope>
    <source>
        <strain evidence="3">SNU_AA5</strain>
        <tissue evidence="3">Soma without cirri and trophi</tissue>
    </source>
</reference>
<organism evidence="3 4">
    <name type="scientific">Amphibalanus amphitrite</name>
    <name type="common">Striped barnacle</name>
    <name type="synonym">Balanus amphitrite</name>
    <dbReference type="NCBI Taxonomy" id="1232801"/>
    <lineage>
        <taxon>Eukaryota</taxon>
        <taxon>Metazoa</taxon>
        <taxon>Ecdysozoa</taxon>
        <taxon>Arthropoda</taxon>
        <taxon>Crustacea</taxon>
        <taxon>Multicrustacea</taxon>
        <taxon>Cirripedia</taxon>
        <taxon>Thoracica</taxon>
        <taxon>Thoracicalcarea</taxon>
        <taxon>Balanomorpha</taxon>
        <taxon>Balanoidea</taxon>
        <taxon>Balanidae</taxon>
        <taxon>Amphibalaninae</taxon>
        <taxon>Amphibalanus</taxon>
    </lineage>
</organism>
<dbReference type="GO" id="GO:0005737">
    <property type="term" value="C:cytoplasm"/>
    <property type="evidence" value="ECO:0007669"/>
    <property type="project" value="TreeGrafter"/>
</dbReference>
<name>A0A6A4VHE5_AMPAM</name>
<gene>
    <name evidence="3" type="primary">Ankle1</name>
    <name evidence="3" type="ORF">FJT64_012764</name>
</gene>
<proteinExistence type="predicted"/>
<dbReference type="EMBL" id="VIIS01002074">
    <property type="protein sequence ID" value="KAF0288871.1"/>
    <property type="molecule type" value="Genomic_DNA"/>
</dbReference>
<dbReference type="SUPFAM" id="SSF63451">
    <property type="entry name" value="LEM domain"/>
    <property type="match status" value="1"/>
</dbReference>
<dbReference type="Pfam" id="PF22945">
    <property type="entry name" value="LEM-3_GIY-YIG"/>
    <property type="match status" value="1"/>
</dbReference>
<dbReference type="InterPro" id="IPR003887">
    <property type="entry name" value="LEM_dom"/>
</dbReference>
<comment type="caution">
    <text evidence="3">The sequence shown here is derived from an EMBL/GenBank/DDBJ whole genome shotgun (WGS) entry which is preliminary data.</text>
</comment>
<protein>
    <submittedName>
        <fullName evidence="3">Ankyrin repeat and LEM domain-containing protein 1</fullName>
    </submittedName>
</protein>
<dbReference type="GO" id="GO:0005654">
    <property type="term" value="C:nucleoplasm"/>
    <property type="evidence" value="ECO:0007669"/>
    <property type="project" value="TreeGrafter"/>
</dbReference>
<dbReference type="Gene3D" id="1.10.720.40">
    <property type="match status" value="1"/>
</dbReference>
<feature type="domain" description="LEM" evidence="2">
    <location>
        <begin position="71"/>
        <end position="115"/>
    </location>
</feature>